<evidence type="ECO:0000259" key="5">
    <source>
        <dbReference type="PROSITE" id="PS50865"/>
    </source>
</evidence>
<comment type="caution">
    <text evidence="6">The sequence shown here is derived from an EMBL/GenBank/DDBJ whole genome shotgun (WGS) entry which is preliminary data.</text>
</comment>
<dbReference type="Gene3D" id="6.10.140.2220">
    <property type="match status" value="1"/>
</dbReference>
<reference evidence="6 7" key="1">
    <citation type="journal article" date="2020" name="ISME J.">
        <title>Uncovering the hidden diversity of litter-decomposition mechanisms in mushroom-forming fungi.</title>
        <authorList>
            <person name="Floudas D."/>
            <person name="Bentzer J."/>
            <person name="Ahren D."/>
            <person name="Johansson T."/>
            <person name="Persson P."/>
            <person name="Tunlid A."/>
        </authorList>
    </citation>
    <scope>NUCLEOTIDE SEQUENCE [LARGE SCALE GENOMIC DNA]</scope>
    <source>
        <strain evidence="6 7">CBS 175.51</strain>
    </source>
</reference>
<keyword evidence="3" id="KW-0862">Zinc</keyword>
<evidence type="ECO:0000256" key="2">
    <source>
        <dbReference type="ARBA" id="ARBA00022771"/>
    </source>
</evidence>
<dbReference type="PROSITE" id="PS50865">
    <property type="entry name" value="ZF_MYND_2"/>
    <property type="match status" value="1"/>
</dbReference>
<evidence type="ECO:0000256" key="1">
    <source>
        <dbReference type="ARBA" id="ARBA00022723"/>
    </source>
</evidence>
<gene>
    <name evidence="6" type="ORF">D9611_000669</name>
</gene>
<sequence length="563" mass="63130">MEEYLIPTVENIARLAIRVMSTTPPPNSCDSLDPNDLNTIRLVCTRVGLLTTQATRIQSNSADLCRLFSEAWGPVFSWTEFLIDFVEPQGFHDLSKEACAFVATSFFHLLCRTFYQSKPLERWDRILPSLLKLLKLIWKPCNVSHALQGLIDVSSGRSVVCPFVISGLLLQYSDARMELSRAIDIASISTDDFVEGFKDRLCFLQSALVDGSGSSGVLRPKEVIRLLQSVLAVATQLSKDARLRRALLQCNVFTIGARVAVDTLERGCVLDPPFGSDRKSQLSRSALSSLFETTFPLPHQLETLGQLIEGGLVKLIPLSLSFPAAEGNASAIHTAEFVLKHISSHTSHDAVSVPLHRFLDENDVYFDNTLEQGDMFTWHLYQSYSAAHDDNSETYLLPSCSFVKCSEHFSNGGGRAILPCVACKKVAYCSDQCTIEDWNLVHESECDEAAKMTEEDEVEGRSLSFASLEAFLWIVRNLSENFTHLLFPGDANFIGTQNSEVTHCDMRRVPIHFDHFTFVSYIEFRAFYIPSYLRLRRSFYIIQARLDHSLSCRAVDILGLSTF</sequence>
<accession>A0A8H5BMB0</accession>
<dbReference type="Pfam" id="PF01753">
    <property type="entry name" value="zf-MYND"/>
    <property type="match status" value="1"/>
</dbReference>
<evidence type="ECO:0000256" key="3">
    <source>
        <dbReference type="ARBA" id="ARBA00022833"/>
    </source>
</evidence>
<dbReference type="InterPro" id="IPR002893">
    <property type="entry name" value="Znf_MYND"/>
</dbReference>
<protein>
    <recommendedName>
        <fullName evidence="5">MYND-type domain-containing protein</fullName>
    </recommendedName>
</protein>
<dbReference type="SUPFAM" id="SSF144232">
    <property type="entry name" value="HIT/MYND zinc finger-like"/>
    <property type="match status" value="1"/>
</dbReference>
<organism evidence="6 7">
    <name type="scientific">Ephemerocybe angulata</name>
    <dbReference type="NCBI Taxonomy" id="980116"/>
    <lineage>
        <taxon>Eukaryota</taxon>
        <taxon>Fungi</taxon>
        <taxon>Dikarya</taxon>
        <taxon>Basidiomycota</taxon>
        <taxon>Agaricomycotina</taxon>
        <taxon>Agaricomycetes</taxon>
        <taxon>Agaricomycetidae</taxon>
        <taxon>Agaricales</taxon>
        <taxon>Agaricineae</taxon>
        <taxon>Psathyrellaceae</taxon>
        <taxon>Ephemerocybe</taxon>
    </lineage>
</organism>
<dbReference type="Proteomes" id="UP000541558">
    <property type="component" value="Unassembled WGS sequence"/>
</dbReference>
<evidence type="ECO:0000313" key="6">
    <source>
        <dbReference type="EMBL" id="KAF5325773.1"/>
    </source>
</evidence>
<dbReference type="EMBL" id="JAACJK010000163">
    <property type="protein sequence ID" value="KAF5325773.1"/>
    <property type="molecule type" value="Genomic_DNA"/>
</dbReference>
<evidence type="ECO:0000313" key="7">
    <source>
        <dbReference type="Proteomes" id="UP000541558"/>
    </source>
</evidence>
<dbReference type="GO" id="GO:0008270">
    <property type="term" value="F:zinc ion binding"/>
    <property type="evidence" value="ECO:0007669"/>
    <property type="project" value="UniProtKB-KW"/>
</dbReference>
<proteinExistence type="predicted"/>
<feature type="domain" description="MYND-type" evidence="5">
    <location>
        <begin position="402"/>
        <end position="446"/>
    </location>
</feature>
<dbReference type="AlphaFoldDB" id="A0A8H5BMB0"/>
<keyword evidence="2 4" id="KW-0863">Zinc-finger</keyword>
<evidence type="ECO:0000256" key="4">
    <source>
        <dbReference type="PROSITE-ProRule" id="PRU00134"/>
    </source>
</evidence>
<keyword evidence="7" id="KW-1185">Reference proteome</keyword>
<dbReference type="OrthoDB" id="3105722at2759"/>
<keyword evidence="1" id="KW-0479">Metal-binding</keyword>
<name>A0A8H5BMB0_9AGAR</name>